<organism evidence="2">
    <name type="scientific">Lygus hesperus</name>
    <name type="common">Western plant bug</name>
    <dbReference type="NCBI Taxonomy" id="30085"/>
    <lineage>
        <taxon>Eukaryota</taxon>
        <taxon>Metazoa</taxon>
        <taxon>Ecdysozoa</taxon>
        <taxon>Arthropoda</taxon>
        <taxon>Hexapoda</taxon>
        <taxon>Insecta</taxon>
        <taxon>Pterygota</taxon>
        <taxon>Neoptera</taxon>
        <taxon>Paraneoptera</taxon>
        <taxon>Hemiptera</taxon>
        <taxon>Heteroptera</taxon>
        <taxon>Panheteroptera</taxon>
        <taxon>Cimicomorpha</taxon>
        <taxon>Miridae</taxon>
        <taxon>Mirini</taxon>
        <taxon>Lygus</taxon>
    </lineage>
</organism>
<dbReference type="AlphaFoldDB" id="A0A0A9YL67"/>
<dbReference type="EMBL" id="GBHO01009797">
    <property type="protein sequence ID" value="JAG33807.1"/>
    <property type="molecule type" value="Transcribed_RNA"/>
</dbReference>
<name>A0A0A9YL67_LYGHE</name>
<reference evidence="2" key="1">
    <citation type="journal article" date="2014" name="PLoS ONE">
        <title>Transcriptome-Based Identification of ABC Transporters in the Western Tarnished Plant Bug Lygus hesperus.</title>
        <authorList>
            <person name="Hull J.J."/>
            <person name="Chaney K."/>
            <person name="Geib S.M."/>
            <person name="Fabrick J.A."/>
            <person name="Brent C.S."/>
            <person name="Walsh D."/>
            <person name="Lavine L.C."/>
        </authorList>
    </citation>
    <scope>NUCLEOTIDE SEQUENCE</scope>
</reference>
<dbReference type="Pfam" id="PF07727">
    <property type="entry name" value="RVT_2"/>
    <property type="match status" value="1"/>
</dbReference>
<sequence length="101" mass="11849">LPVARLPDVKFLLILAAKFDLELVQYDVKTAFLNGHLDKQVYIEIPDGYENYLKAGADLKKNYICEVHRALYGLEVAPRRWFVRFKEAVKKMDFEPYPFQP</sequence>
<gene>
    <name evidence="2" type="primary">POLX_279</name>
    <name evidence="2" type="ORF">CM83_105009</name>
</gene>
<accession>A0A0A9YL67</accession>
<dbReference type="InterPro" id="IPR013103">
    <property type="entry name" value="RVT_2"/>
</dbReference>
<feature type="domain" description="Reverse transcriptase Ty1/copia-type" evidence="1">
    <location>
        <begin position="2"/>
        <end position="97"/>
    </location>
</feature>
<evidence type="ECO:0000313" key="2">
    <source>
        <dbReference type="EMBL" id="JAG33807.1"/>
    </source>
</evidence>
<evidence type="ECO:0000259" key="1">
    <source>
        <dbReference type="Pfam" id="PF07727"/>
    </source>
</evidence>
<feature type="non-terminal residue" evidence="2">
    <location>
        <position position="101"/>
    </location>
</feature>
<feature type="non-terminal residue" evidence="2">
    <location>
        <position position="1"/>
    </location>
</feature>
<reference evidence="2" key="2">
    <citation type="submission" date="2014-07" db="EMBL/GenBank/DDBJ databases">
        <authorList>
            <person name="Hull J."/>
        </authorList>
    </citation>
    <scope>NUCLEOTIDE SEQUENCE</scope>
</reference>
<protein>
    <submittedName>
        <fullName evidence="2">Retrovirus-related Pol polyprotein from transposon TNT 1-94</fullName>
    </submittedName>
</protein>
<proteinExistence type="predicted"/>